<organism evidence="1">
    <name type="scientific">Ophidiomyces ophidiicola</name>
    <dbReference type="NCBI Taxonomy" id="1387563"/>
    <lineage>
        <taxon>Eukaryota</taxon>
        <taxon>Fungi</taxon>
        <taxon>Dikarya</taxon>
        <taxon>Ascomycota</taxon>
        <taxon>Pezizomycotina</taxon>
        <taxon>Eurotiomycetes</taxon>
        <taxon>Eurotiomycetidae</taxon>
        <taxon>Onygenales</taxon>
        <taxon>Onygenaceae</taxon>
        <taxon>Ophidiomyces</taxon>
    </lineage>
</organism>
<dbReference type="EMBL" id="JALBCA010000263">
    <property type="protein sequence ID" value="KAI2381030.1"/>
    <property type="molecule type" value="Genomic_DNA"/>
</dbReference>
<sequence length="338" mass="36284">MISGKSRRSVDSSWDQTPESSPQTSSDSDSDRDDCGSSIMDAGPPSRPLSIAVPGSQPPRPTLDDVLADRSAPPYTLSAFTAYLSQNHCLETLEFTKDAERYRAYYLRPERADSSDAQHLQRLRVYWHRIINAYIVPGAPREINLPSTVRDGLLSHSSAAKPPPHPDVLQPAVRRIRDLMDESIFLPFLNRYSASQPPTARTSVHYSAPNFALESSSSSSTSGGGGRGGARVARHTSVRRHVSPETAFAVPRSSGCPPPPHPTSHAAAAAAAYRTIAPGYASGDSGSLTDDSSSLPSSPGAGEPMTPPTTPPGSEVNSPRARTDKGWKKMGMRLGWKK</sequence>
<proteinExistence type="predicted"/>
<reference evidence="1" key="1">
    <citation type="journal article" date="2022" name="bioRxiv">
        <title>Population genetic analysis of Ophidiomyces ophidiicola, the causative agent of snake fungal disease, indicates recent introductions to the USA.</title>
        <authorList>
            <person name="Ladner J.T."/>
            <person name="Palmer J.M."/>
            <person name="Ettinger C.L."/>
            <person name="Stajich J.E."/>
            <person name="Farrell T.M."/>
            <person name="Glorioso B.M."/>
            <person name="Lawson B."/>
            <person name="Price S.J."/>
            <person name="Stengle A.G."/>
            <person name="Grear D.A."/>
            <person name="Lorch J.M."/>
        </authorList>
    </citation>
    <scope>NUCLEOTIDE SEQUENCE</scope>
    <source>
        <strain evidence="1">NWHC 24266-5</strain>
    </source>
</reference>
<gene>
    <name evidence="1" type="ORF">LOY88_006870</name>
</gene>
<evidence type="ECO:0000313" key="1">
    <source>
        <dbReference type="EMBL" id="KAI2381030.1"/>
    </source>
</evidence>
<protein>
    <submittedName>
        <fullName evidence="1">Uncharacterized protein</fullName>
    </submittedName>
</protein>
<accession>A0ACB8UML9</accession>
<name>A0ACB8UML9_9EURO</name>
<comment type="caution">
    <text evidence="1">The sequence shown here is derived from an EMBL/GenBank/DDBJ whole genome shotgun (WGS) entry which is preliminary data.</text>
</comment>